<keyword evidence="3" id="KW-1185">Reference proteome</keyword>
<proteinExistence type="predicted"/>
<gene>
    <name evidence="2" type="ORF">DYB32_001322</name>
</gene>
<dbReference type="EMBL" id="QUSY01000051">
    <property type="protein sequence ID" value="RHY33918.1"/>
    <property type="molecule type" value="Genomic_DNA"/>
</dbReference>
<feature type="signal peptide" evidence="1">
    <location>
        <begin position="1"/>
        <end position="25"/>
    </location>
</feature>
<name>A0A3R6YF37_9STRA</name>
<organism evidence="2 3">
    <name type="scientific">Aphanomyces invadans</name>
    <dbReference type="NCBI Taxonomy" id="157072"/>
    <lineage>
        <taxon>Eukaryota</taxon>
        <taxon>Sar</taxon>
        <taxon>Stramenopiles</taxon>
        <taxon>Oomycota</taxon>
        <taxon>Saprolegniomycetes</taxon>
        <taxon>Saprolegniales</taxon>
        <taxon>Verrucalvaceae</taxon>
        <taxon>Aphanomyces</taxon>
    </lineage>
</organism>
<evidence type="ECO:0000313" key="3">
    <source>
        <dbReference type="Proteomes" id="UP000285060"/>
    </source>
</evidence>
<dbReference type="Proteomes" id="UP000285060">
    <property type="component" value="Unassembled WGS sequence"/>
</dbReference>
<feature type="chain" id="PRO_5018636344" evidence="1">
    <location>
        <begin position="26"/>
        <end position="321"/>
    </location>
</feature>
<keyword evidence="1" id="KW-0732">Signal</keyword>
<evidence type="ECO:0000256" key="1">
    <source>
        <dbReference type="SAM" id="SignalP"/>
    </source>
</evidence>
<protein>
    <submittedName>
        <fullName evidence="2">Uncharacterized protein</fullName>
    </submittedName>
</protein>
<comment type="caution">
    <text evidence="2">The sequence shown here is derived from an EMBL/GenBank/DDBJ whole genome shotgun (WGS) entry which is preliminary data.</text>
</comment>
<dbReference type="AlphaFoldDB" id="A0A3R6YF37"/>
<reference evidence="2 3" key="1">
    <citation type="submission" date="2018-08" db="EMBL/GenBank/DDBJ databases">
        <title>Aphanomyces genome sequencing and annotation.</title>
        <authorList>
            <person name="Minardi D."/>
            <person name="Oidtmann B."/>
            <person name="Van Der Giezen M."/>
            <person name="Studholme D.J."/>
        </authorList>
    </citation>
    <scope>NUCLEOTIDE SEQUENCE [LARGE SCALE GENOMIC DNA]</scope>
    <source>
        <strain evidence="2 3">NJM0002</strain>
    </source>
</reference>
<evidence type="ECO:0000313" key="2">
    <source>
        <dbReference type="EMBL" id="RHY33918.1"/>
    </source>
</evidence>
<accession>A0A3R6YF37</accession>
<sequence length="321" mass="36138">MQRDHLGKRCPSSLLLPAFVRVALVVPMPAPRLCNALVLMHDQLLPHPFQCLDDSFPNMSDLSKAELLHSMQPNADLEETCHLHETMVASAASTATNIHEFGLYAVHISYVLRRIVLHRAASKEWLYRGYGQHVPLESNANAWQESFESWRNTVMEAVLPSALSRECHPLVQRTCDFYPYLLPSVLQWTSDMQARGEAKDDSATVLQPLLDKVTSLLLSCKMPFPRLVEHERLLQQHVKALLVALAQQQVTEWAQLLKAHADLRELVETGFDDDGVAGVYLLPGYEHPPQQLCDDNIPPCQTLPALAALAHQQVRLSRRKA</sequence>